<dbReference type="CDD" id="cd12414">
    <property type="entry name" value="RRM2_RBM28_like"/>
    <property type="match status" value="1"/>
</dbReference>
<evidence type="ECO:0000256" key="3">
    <source>
        <dbReference type="ARBA" id="ARBA00022884"/>
    </source>
</evidence>
<keyword evidence="2" id="KW-0677">Repeat</keyword>
<dbReference type="InterPro" id="IPR051945">
    <property type="entry name" value="RRM_MRD1_RNA_proc_ribogen"/>
</dbReference>
<dbReference type="InterPro" id="IPR035979">
    <property type="entry name" value="RBD_domain_sf"/>
</dbReference>
<dbReference type="InterPro" id="IPR012677">
    <property type="entry name" value="Nucleotide-bd_a/b_plait_sf"/>
</dbReference>
<dbReference type="FunFam" id="3.30.70.330:FF:000182">
    <property type="entry name" value="RNA-binding motif protein 28"/>
    <property type="match status" value="1"/>
</dbReference>
<dbReference type="Proteomes" id="UP001202328">
    <property type="component" value="Unassembled WGS sequence"/>
</dbReference>
<keyword evidence="9" id="KW-1185">Reference proteome</keyword>
<feature type="domain" description="RRM" evidence="7">
    <location>
        <begin position="641"/>
        <end position="724"/>
    </location>
</feature>
<accession>A0AAD4S477</accession>
<comment type="caution">
    <text evidence="8">The sequence shown here is derived from an EMBL/GenBank/DDBJ whole genome shotgun (WGS) entry which is preliminary data.</text>
</comment>
<feature type="compositionally biased region" description="Basic and acidic residues" evidence="6">
    <location>
        <begin position="946"/>
        <end position="966"/>
    </location>
</feature>
<feature type="domain" description="RRM" evidence="7">
    <location>
        <begin position="793"/>
        <end position="882"/>
    </location>
</feature>
<dbReference type="PROSITE" id="PS50102">
    <property type="entry name" value="RRM"/>
    <property type="match status" value="4"/>
</dbReference>
<organism evidence="8 9">
    <name type="scientific">Papaver atlanticum</name>
    <dbReference type="NCBI Taxonomy" id="357466"/>
    <lineage>
        <taxon>Eukaryota</taxon>
        <taxon>Viridiplantae</taxon>
        <taxon>Streptophyta</taxon>
        <taxon>Embryophyta</taxon>
        <taxon>Tracheophyta</taxon>
        <taxon>Spermatophyta</taxon>
        <taxon>Magnoliopsida</taxon>
        <taxon>Ranunculales</taxon>
        <taxon>Papaveraceae</taxon>
        <taxon>Papaveroideae</taxon>
        <taxon>Papaver</taxon>
    </lineage>
</organism>
<dbReference type="GO" id="GO:0003729">
    <property type="term" value="F:mRNA binding"/>
    <property type="evidence" value="ECO:0007669"/>
    <property type="project" value="TreeGrafter"/>
</dbReference>
<dbReference type="CDD" id="cd12416">
    <property type="entry name" value="RRM4_RBM28_like"/>
    <property type="match status" value="1"/>
</dbReference>
<reference evidence="8" key="1">
    <citation type="submission" date="2022-04" db="EMBL/GenBank/DDBJ databases">
        <title>A functionally conserved STORR gene fusion in Papaver species that diverged 16.8 million years ago.</title>
        <authorList>
            <person name="Catania T."/>
        </authorList>
    </citation>
    <scope>NUCLEOTIDE SEQUENCE</scope>
    <source>
        <strain evidence="8">S-188037</strain>
    </source>
</reference>
<dbReference type="Gene3D" id="3.30.70.330">
    <property type="match status" value="4"/>
</dbReference>
<dbReference type="EMBL" id="JAJJMB010014260">
    <property type="protein sequence ID" value="KAI3861637.1"/>
    <property type="molecule type" value="Genomic_DNA"/>
</dbReference>
<gene>
    <name evidence="8" type="ORF">MKW98_000589</name>
</gene>
<dbReference type="SUPFAM" id="SSF54928">
    <property type="entry name" value="RNA-binding domain, RBD"/>
    <property type="match status" value="3"/>
</dbReference>
<feature type="compositionally biased region" description="Basic and acidic residues" evidence="6">
    <location>
        <begin position="8"/>
        <end position="24"/>
    </location>
</feature>
<dbReference type="GO" id="GO:0005634">
    <property type="term" value="C:nucleus"/>
    <property type="evidence" value="ECO:0007669"/>
    <property type="project" value="UniProtKB-SubCell"/>
</dbReference>
<name>A0AAD4S477_9MAGN</name>
<keyword evidence="4" id="KW-0539">Nucleus</keyword>
<dbReference type="Pfam" id="PF00076">
    <property type="entry name" value="RRM_1"/>
    <property type="match status" value="3"/>
</dbReference>
<feature type="region of interest" description="Disordered" evidence="6">
    <location>
        <begin position="907"/>
        <end position="1097"/>
    </location>
</feature>
<dbReference type="SMART" id="SM00360">
    <property type="entry name" value="RRM"/>
    <property type="match status" value="4"/>
</dbReference>
<keyword evidence="3 5" id="KW-0694">RNA-binding</keyword>
<feature type="compositionally biased region" description="Basic and acidic residues" evidence="6">
    <location>
        <begin position="122"/>
        <end position="161"/>
    </location>
</feature>
<evidence type="ECO:0000256" key="1">
    <source>
        <dbReference type="ARBA" id="ARBA00004123"/>
    </source>
</evidence>
<feature type="domain" description="RRM" evidence="7">
    <location>
        <begin position="27"/>
        <end position="105"/>
    </location>
</feature>
<feature type="compositionally biased region" description="Basic and acidic residues" evidence="6">
    <location>
        <begin position="983"/>
        <end position="1019"/>
    </location>
</feature>
<evidence type="ECO:0000256" key="4">
    <source>
        <dbReference type="ARBA" id="ARBA00023242"/>
    </source>
</evidence>
<evidence type="ECO:0000313" key="8">
    <source>
        <dbReference type="EMBL" id="KAI3861637.1"/>
    </source>
</evidence>
<evidence type="ECO:0000256" key="5">
    <source>
        <dbReference type="PROSITE-ProRule" id="PRU00176"/>
    </source>
</evidence>
<dbReference type="InterPro" id="IPR000504">
    <property type="entry name" value="RRM_dom"/>
</dbReference>
<comment type="subcellular location">
    <subcellularLocation>
        <location evidence="1">Nucleus</location>
    </subcellularLocation>
</comment>
<feature type="compositionally biased region" description="Polar residues" evidence="6">
    <location>
        <begin position="539"/>
        <end position="556"/>
    </location>
</feature>
<dbReference type="PANTHER" id="PTHR48039:SF5">
    <property type="entry name" value="RNA-BINDING PROTEIN 28"/>
    <property type="match status" value="1"/>
</dbReference>
<evidence type="ECO:0000256" key="6">
    <source>
        <dbReference type="SAM" id="MobiDB-lite"/>
    </source>
</evidence>
<feature type="compositionally biased region" description="Polar residues" evidence="6">
    <location>
        <begin position="916"/>
        <end position="930"/>
    </location>
</feature>
<dbReference type="PANTHER" id="PTHR48039">
    <property type="entry name" value="RNA-BINDING MOTIF PROTEIN 14B"/>
    <property type="match status" value="1"/>
</dbReference>
<feature type="region of interest" description="Disordered" evidence="6">
    <location>
        <begin position="96"/>
        <end position="278"/>
    </location>
</feature>
<evidence type="ECO:0000256" key="2">
    <source>
        <dbReference type="ARBA" id="ARBA00022737"/>
    </source>
</evidence>
<feature type="region of interest" description="Disordered" evidence="6">
    <location>
        <begin position="1"/>
        <end position="28"/>
    </location>
</feature>
<feature type="compositionally biased region" description="Basic and acidic residues" evidence="6">
    <location>
        <begin position="1052"/>
        <end position="1069"/>
    </location>
</feature>
<evidence type="ECO:0000259" key="7">
    <source>
        <dbReference type="PROSITE" id="PS50102"/>
    </source>
</evidence>
<dbReference type="CDD" id="cd12413">
    <property type="entry name" value="RRM1_RBM28_like"/>
    <property type="match status" value="1"/>
</dbReference>
<sequence length="1097" mass="120266">MGKRKRMEKGGADGGVKRTRDSEHSPSTVFVSGLPYDFTNAQLEETFSDVGPIRRCFMVTQKGSNVHKGFAFVTFAVTEDADRAIELKNGSSVGKRRIGVKHAMHRASLEQRRSKTKTNQDGSKKKEDKDDKKKEDKGDISTDDVKDEKISDEHEIEEVKGTRKALVTPSSPADNEKSSGKVNKTGKALVPSDSPTEKEKSSGKVKKTGKALIPSDSPAEKEKSSGKVKKPGKALVPSDSLVEKEKPSAEVQGTSKALVPPNSLPKKGKSSREVKDTGKAVVSSISAADKGKASEEIKGTGKALVPPSTVAKGESSEKQRVARTVIFGGLASADIAEEVIRRAKEVGDVCSVTYPLPKQELELHALARDGCKMDAAAVLYMGVRSARVAVTKLHQQEIKGASVWARQLGGEGSKTAKWKLIVRNMPFEAKVSEIKELFSSAGFVWNVLIPQAPDTGRSKGFAFVTFTCKQDAESAIRTINGQKFGKRPIAVDWAIPKKIYTTGANAVDSYKDGLQDSEEEDDETSSDDMEDAIGDGDGKSQQPQAGDTTTKDSAVTENGVPVEVADFEEEADRAMKVFNNLTTSSGKEDLDSIGEDSALPPSKDEATTTIEKAAAEVKPKWSGKTEMTEQEMLEEESNRQRTVFINNLPFDTVSEEVKQRFSKYGEVQSFLPVLHKVTRRPTGTGFLKFSTPAQADAAVAAAQTTGDSGIFLKGRQLTVFKALDRKSANDKKLEKAKTEDVDQRNLYLAKEGVILDGSPAAEGVSAHDMSKRQALEKSKNVKLQSPNFHVSKTRLILYNVPKTMSEKQLKKIFIDAVLSRASKQTPVVQQVKIVKESKEAKKPKNHSRGVAFIEFTEHQHALVALRVLNNNPETFGPEHRPIVQFALDNIQTLKLRQKKLEYWQARSGAEALPRPATSQRADTPQNNDTNKLGKHKSRGGNFSSKETGEDKQGEGENVAPDRETPAGKKFKGTPARERKTKFAAKDKAEESTEKPNKNKPSKLDNKEARAPELKSKENAETGQIKRKFQDEINLMQPREGKFPNKTKKRSKSGGEEVVDKLDVLIEKYTSKFSQHNSNKTAGPGEKQGSRQLKRWFS</sequence>
<proteinExistence type="predicted"/>
<feature type="compositionally biased region" description="Polar residues" evidence="6">
    <location>
        <begin position="1070"/>
        <end position="1080"/>
    </location>
</feature>
<feature type="domain" description="RRM" evidence="7">
    <location>
        <begin position="418"/>
        <end position="496"/>
    </location>
</feature>
<dbReference type="AlphaFoldDB" id="A0AAD4S477"/>
<feature type="region of interest" description="Disordered" evidence="6">
    <location>
        <begin position="513"/>
        <end position="560"/>
    </location>
</feature>
<protein>
    <recommendedName>
        <fullName evidence="7">RRM domain-containing protein</fullName>
    </recommendedName>
</protein>
<feature type="region of interest" description="Disordered" evidence="6">
    <location>
        <begin position="584"/>
        <end position="606"/>
    </location>
</feature>
<feature type="compositionally biased region" description="Basic residues" evidence="6">
    <location>
        <begin position="96"/>
        <end position="105"/>
    </location>
</feature>
<evidence type="ECO:0000313" key="9">
    <source>
        <dbReference type="Proteomes" id="UP001202328"/>
    </source>
</evidence>
<feature type="compositionally biased region" description="Acidic residues" evidence="6">
    <location>
        <begin position="515"/>
        <end position="534"/>
    </location>
</feature>